<evidence type="ECO:0000256" key="1">
    <source>
        <dbReference type="SAM" id="MobiDB-lite"/>
    </source>
</evidence>
<dbReference type="Proteomes" id="UP001586593">
    <property type="component" value="Unassembled WGS sequence"/>
</dbReference>
<keyword evidence="3" id="KW-1185">Reference proteome</keyword>
<evidence type="ECO:0000313" key="3">
    <source>
        <dbReference type="Proteomes" id="UP001586593"/>
    </source>
</evidence>
<protein>
    <submittedName>
        <fullName evidence="2">Uncharacterized protein</fullName>
    </submittedName>
</protein>
<organism evidence="2 3">
    <name type="scientific">Phialemonium thermophilum</name>
    <dbReference type="NCBI Taxonomy" id="223376"/>
    <lineage>
        <taxon>Eukaryota</taxon>
        <taxon>Fungi</taxon>
        <taxon>Dikarya</taxon>
        <taxon>Ascomycota</taxon>
        <taxon>Pezizomycotina</taxon>
        <taxon>Sordariomycetes</taxon>
        <taxon>Sordariomycetidae</taxon>
        <taxon>Cephalothecales</taxon>
        <taxon>Cephalothecaceae</taxon>
        <taxon>Phialemonium</taxon>
    </lineage>
</organism>
<gene>
    <name evidence="2" type="ORF">VTK73DRAFT_7101</name>
</gene>
<reference evidence="2 3" key="1">
    <citation type="journal article" date="2024" name="Commun. Biol.">
        <title>Comparative genomic analysis of thermophilic fungi reveals convergent evolutionary adaptations and gene losses.</title>
        <authorList>
            <person name="Steindorff A.S."/>
            <person name="Aguilar-Pontes M.V."/>
            <person name="Robinson A.J."/>
            <person name="Andreopoulos B."/>
            <person name="LaButti K."/>
            <person name="Kuo A."/>
            <person name="Mondo S."/>
            <person name="Riley R."/>
            <person name="Otillar R."/>
            <person name="Haridas S."/>
            <person name="Lipzen A."/>
            <person name="Grimwood J."/>
            <person name="Schmutz J."/>
            <person name="Clum A."/>
            <person name="Reid I.D."/>
            <person name="Moisan M.C."/>
            <person name="Butler G."/>
            <person name="Nguyen T.T.M."/>
            <person name="Dewar K."/>
            <person name="Conant G."/>
            <person name="Drula E."/>
            <person name="Henrissat B."/>
            <person name="Hansel C."/>
            <person name="Singer S."/>
            <person name="Hutchinson M.I."/>
            <person name="de Vries R.P."/>
            <person name="Natvig D.O."/>
            <person name="Powell A.J."/>
            <person name="Tsang A."/>
            <person name="Grigoriev I.V."/>
        </authorList>
    </citation>
    <scope>NUCLEOTIDE SEQUENCE [LARGE SCALE GENOMIC DNA]</scope>
    <source>
        <strain evidence="2 3">ATCC 24622</strain>
    </source>
</reference>
<feature type="compositionally biased region" description="Basic and acidic residues" evidence="1">
    <location>
        <begin position="271"/>
        <end position="280"/>
    </location>
</feature>
<comment type="caution">
    <text evidence="2">The sequence shown here is derived from an EMBL/GenBank/DDBJ whole genome shotgun (WGS) entry which is preliminary data.</text>
</comment>
<proteinExistence type="predicted"/>
<evidence type="ECO:0000313" key="2">
    <source>
        <dbReference type="EMBL" id="KAL1879370.1"/>
    </source>
</evidence>
<dbReference type="EMBL" id="JAZHXJ010000043">
    <property type="protein sequence ID" value="KAL1879370.1"/>
    <property type="molecule type" value="Genomic_DNA"/>
</dbReference>
<feature type="region of interest" description="Disordered" evidence="1">
    <location>
        <begin position="241"/>
        <end position="288"/>
    </location>
</feature>
<feature type="compositionally biased region" description="Polar residues" evidence="1">
    <location>
        <begin position="251"/>
        <end position="267"/>
    </location>
</feature>
<feature type="region of interest" description="Disordered" evidence="1">
    <location>
        <begin position="114"/>
        <end position="134"/>
    </location>
</feature>
<sequence>MTAAGIAQAHTDLETSAVAVLQRHNTSSIWSPRPAPQRNPLFGIIASHWGFDAAHDVMQRILSGRSPPRKAGKTNRIQSPAGCNVLCGIDRVPVAPPVIPRRQASLRSGTLALTHKRRTSSQDVVASDTDDEDAEVGIDPARKIWAEMRRMSTATTSMHRSSSPDEGSCPTAFPTAMGRVSRGRTEQPPESSECVAQGPWLNGSENSRWDHTPADPLTATHCLGETGIAFRGAKVALGTNEKALNPGSERMTGQSATQTTKRGQSTPAGGDKVKKEKEPGRWSWGGWW</sequence>
<feature type="region of interest" description="Disordered" evidence="1">
    <location>
        <begin position="155"/>
        <end position="212"/>
    </location>
</feature>
<accession>A0ABR3XTQ8</accession>
<name>A0ABR3XTQ8_9PEZI</name>
<feature type="compositionally biased region" description="Polar residues" evidence="1">
    <location>
        <begin position="155"/>
        <end position="165"/>
    </location>
</feature>